<dbReference type="Proteomes" id="UP000061382">
    <property type="component" value="Chromosome"/>
</dbReference>
<sequence>MCLFYMMLDYCILKSFYLKGLPFKTSEAEVRVSTPMGMSQTMLRNSMNNIGNIKNIAIAESMLAMLPASSMCADSLVSMW</sequence>
<protein>
    <submittedName>
        <fullName evidence="1">Uncharacterized protein</fullName>
    </submittedName>
</protein>
<evidence type="ECO:0000313" key="2">
    <source>
        <dbReference type="Proteomes" id="UP000061382"/>
    </source>
</evidence>
<dbReference type="KEGG" id="rti:DC20_19125"/>
<evidence type="ECO:0000313" key="1">
    <source>
        <dbReference type="EMBL" id="ALJ00704.1"/>
    </source>
</evidence>
<reference evidence="1 2" key="1">
    <citation type="submission" date="2015-08" db="EMBL/GenBank/DDBJ databases">
        <title>Complete genome sequence of Rufibacter tibetensis strain 1351t, a radiation-resistant bacterium from tibet plateau.</title>
        <authorList>
            <person name="Dai J."/>
        </authorList>
    </citation>
    <scope>NUCLEOTIDE SEQUENCE [LARGE SCALE GENOMIC DNA]</scope>
    <source>
        <strain evidence="1 2">1351</strain>
    </source>
</reference>
<name>A0A0P0CYZ8_9BACT</name>
<dbReference type="EMBL" id="CP012643">
    <property type="protein sequence ID" value="ALJ00704.1"/>
    <property type="molecule type" value="Genomic_DNA"/>
</dbReference>
<dbReference type="PATRIC" id="fig|512763.3.peg.4198"/>
<organism evidence="1 2">
    <name type="scientific">Rufibacter tibetensis</name>
    <dbReference type="NCBI Taxonomy" id="512763"/>
    <lineage>
        <taxon>Bacteria</taxon>
        <taxon>Pseudomonadati</taxon>
        <taxon>Bacteroidota</taxon>
        <taxon>Cytophagia</taxon>
        <taxon>Cytophagales</taxon>
        <taxon>Hymenobacteraceae</taxon>
        <taxon>Rufibacter</taxon>
    </lineage>
</organism>
<dbReference type="AlphaFoldDB" id="A0A0P0CYZ8"/>
<proteinExistence type="predicted"/>
<dbReference type="STRING" id="512763.DC20_19125"/>
<accession>A0A0P0CYZ8</accession>
<keyword evidence="2" id="KW-1185">Reference proteome</keyword>
<gene>
    <name evidence="1" type="ORF">DC20_19125</name>
</gene>